<protein>
    <recommendedName>
        <fullName evidence="4">Transposable element tc3 transposase</fullName>
    </recommendedName>
</protein>
<reference evidence="2 3" key="1">
    <citation type="submission" date="2019-03" db="EMBL/GenBank/DDBJ databases">
        <title>Single cell metagenomics reveals metabolic interactions within the superorganism composed of flagellate Streblomastix strix and complex community of Bacteroidetes bacteria on its surface.</title>
        <authorList>
            <person name="Treitli S.C."/>
            <person name="Kolisko M."/>
            <person name="Husnik F."/>
            <person name="Keeling P."/>
            <person name="Hampl V."/>
        </authorList>
    </citation>
    <scope>NUCLEOTIDE SEQUENCE [LARGE SCALE GENOMIC DNA]</scope>
    <source>
        <strain evidence="2">ST1C</strain>
    </source>
</reference>
<dbReference type="PANTHER" id="PTHR47326">
    <property type="entry name" value="TRANSPOSABLE ELEMENT TC3 TRANSPOSASE-LIKE PROTEIN"/>
    <property type="match status" value="1"/>
</dbReference>
<sequence>MPRLPQDQRIKTVEFYNQYHSAGLVRSNWIGEDIPDLRFIKHWADHFHEFGGVIDEHRSGRPPAALNEENKQVVLQDPRDQPKESHRKRLFYLGTVDAEAYINVINDIVIPQLEWGGAHRYYYQQDGVSVHYAHLTRNLLDLKFKIRWIRSGGPFEWLQHSPDLIPPDFWLWSYLRNAAYDPPP</sequence>
<dbReference type="InterPro" id="IPR036397">
    <property type="entry name" value="RNaseH_sf"/>
</dbReference>
<comment type="caution">
    <text evidence="2">The sequence shown here is derived from an EMBL/GenBank/DDBJ whole genome shotgun (WGS) entry which is preliminary data.</text>
</comment>
<dbReference type="OrthoDB" id="7919702at2759"/>
<evidence type="ECO:0008006" key="4">
    <source>
        <dbReference type="Google" id="ProtNLM"/>
    </source>
</evidence>
<dbReference type="EMBL" id="SNRW01022729">
    <property type="protein sequence ID" value="KAA6363578.1"/>
    <property type="molecule type" value="Genomic_DNA"/>
</dbReference>
<dbReference type="GO" id="GO:0003676">
    <property type="term" value="F:nucleic acid binding"/>
    <property type="evidence" value="ECO:0007669"/>
    <property type="project" value="InterPro"/>
</dbReference>
<dbReference type="Gene3D" id="3.30.420.10">
    <property type="entry name" value="Ribonuclease H-like superfamily/Ribonuclease H"/>
    <property type="match status" value="1"/>
</dbReference>
<feature type="region of interest" description="Disordered" evidence="1">
    <location>
        <begin position="58"/>
        <end position="82"/>
    </location>
</feature>
<proteinExistence type="predicted"/>
<accession>A0A5J4TZL9</accession>
<evidence type="ECO:0000256" key="1">
    <source>
        <dbReference type="SAM" id="MobiDB-lite"/>
    </source>
</evidence>
<dbReference type="AlphaFoldDB" id="A0A5J4TZL9"/>
<gene>
    <name evidence="2" type="ORF">EZS28_040895</name>
</gene>
<feature type="non-terminal residue" evidence="2">
    <location>
        <position position="184"/>
    </location>
</feature>
<name>A0A5J4TZL9_9EUKA</name>
<dbReference type="Proteomes" id="UP000324800">
    <property type="component" value="Unassembled WGS sequence"/>
</dbReference>
<dbReference type="PANTHER" id="PTHR47326:SF1">
    <property type="entry name" value="HTH PSQ-TYPE DOMAIN-CONTAINING PROTEIN"/>
    <property type="match status" value="1"/>
</dbReference>
<evidence type="ECO:0000313" key="2">
    <source>
        <dbReference type="EMBL" id="KAA6363578.1"/>
    </source>
</evidence>
<organism evidence="2 3">
    <name type="scientific">Streblomastix strix</name>
    <dbReference type="NCBI Taxonomy" id="222440"/>
    <lineage>
        <taxon>Eukaryota</taxon>
        <taxon>Metamonada</taxon>
        <taxon>Preaxostyla</taxon>
        <taxon>Oxymonadida</taxon>
        <taxon>Streblomastigidae</taxon>
        <taxon>Streblomastix</taxon>
    </lineage>
</organism>
<evidence type="ECO:0000313" key="3">
    <source>
        <dbReference type="Proteomes" id="UP000324800"/>
    </source>
</evidence>